<dbReference type="InterPro" id="IPR017671">
    <property type="entry name" value="Methan_mark_9"/>
</dbReference>
<dbReference type="OrthoDB" id="145053at2157"/>
<keyword evidence="3" id="KW-1185">Reference proteome</keyword>
<feature type="domain" description="DUS-like FMN-binding" evidence="1">
    <location>
        <begin position="96"/>
        <end position="239"/>
    </location>
</feature>
<accession>A0A483CTZ4</accession>
<evidence type="ECO:0000313" key="3">
    <source>
        <dbReference type="Proteomes" id="UP000292580"/>
    </source>
</evidence>
<sequence length="379" mass="41690">MNDSLKRCGLIINGQAVRTPIAIASMAGVVDASYVLARKDHIGAAFIGGYSIDEKTIAASREMAAEGRTEFLYDDPVAALQEQVDALRESGVVIGLNLRGSTPESYTAIASAIGNGVIYEIDAHCRQPAMIAAGCGEALLNEPHRLAETIRALKTLDVTVSVKIRAGVAPDDRHLARLLWRAGADIIHVDLMDFGHSRLRQIRNACPLVLIANNSITSFDRAMEMFSHGADMVSLARRSDERTLAGLDAAIQRKEEETGWYNAPKQLCRGGDVRALTFCCLPVKHCPLIPFLERIGLSKEEYMHIKTEAVKGTPLEKGKITCFQSLAWCCKSSSPCMLREVALQREAGITTREYMQEKRRLSERIMERVYDAVPDDDAD</sequence>
<dbReference type="InterPro" id="IPR013785">
    <property type="entry name" value="Aldolase_TIM"/>
</dbReference>
<dbReference type="Proteomes" id="UP000292580">
    <property type="component" value="Unassembled WGS sequence"/>
</dbReference>
<dbReference type="InterPro" id="IPR035587">
    <property type="entry name" value="DUS-like_FMN-bd"/>
</dbReference>
<evidence type="ECO:0000313" key="2">
    <source>
        <dbReference type="EMBL" id="TAJ44798.1"/>
    </source>
</evidence>
<comment type="caution">
    <text evidence="2">The sequence shown here is derived from an EMBL/GenBank/DDBJ whole genome shotgun (WGS) entry which is preliminary data.</text>
</comment>
<protein>
    <submittedName>
        <fullName evidence="2">Methanogenesis marker 9 domain-containing protein</fullName>
    </submittedName>
</protein>
<dbReference type="Pfam" id="PF01207">
    <property type="entry name" value="Dus"/>
    <property type="match status" value="1"/>
</dbReference>
<proteinExistence type="predicted"/>
<dbReference type="EMBL" id="PGCL01000002">
    <property type="protein sequence ID" value="TAJ44798.1"/>
    <property type="molecule type" value="Genomic_DNA"/>
</dbReference>
<name>A0A483CTZ4_9EURY</name>
<dbReference type="InterPro" id="IPR037347">
    <property type="entry name" value="MJ0144_FMN"/>
</dbReference>
<dbReference type="CDD" id="cd02911">
    <property type="entry name" value="arch_FMN"/>
    <property type="match status" value="1"/>
</dbReference>
<dbReference type="NCBIfam" id="TIGR03277">
    <property type="entry name" value="methan_mark_9"/>
    <property type="match status" value="1"/>
</dbReference>
<gene>
    <name evidence="2" type="ORF">CUJ86_05760</name>
</gene>
<reference evidence="2 3" key="1">
    <citation type="submission" date="2017-11" db="EMBL/GenBank/DDBJ databases">
        <title>Isolation and Characterization of Methanofollis Species from Methane Seep Offshore SW Taiwan.</title>
        <authorList>
            <person name="Teng N.-H."/>
            <person name="Lai M.-C."/>
            <person name="Chen S.-C."/>
        </authorList>
    </citation>
    <scope>NUCLEOTIDE SEQUENCE [LARGE SCALE GENOMIC DNA]</scope>
    <source>
        <strain evidence="2 3">FWC-SCC2</strain>
    </source>
</reference>
<organism evidence="2 3">
    <name type="scientific">Methanofollis fontis</name>
    <dbReference type="NCBI Taxonomy" id="2052832"/>
    <lineage>
        <taxon>Archaea</taxon>
        <taxon>Methanobacteriati</taxon>
        <taxon>Methanobacteriota</taxon>
        <taxon>Stenosarchaea group</taxon>
        <taxon>Methanomicrobia</taxon>
        <taxon>Methanomicrobiales</taxon>
        <taxon>Methanomicrobiaceae</taxon>
        <taxon>Methanofollis</taxon>
    </lineage>
</organism>
<dbReference type="RefSeq" id="WP_130646606.1">
    <property type="nucleotide sequence ID" value="NZ_PGCL01000002.1"/>
</dbReference>
<dbReference type="AlphaFoldDB" id="A0A483CTZ4"/>
<evidence type="ECO:0000259" key="1">
    <source>
        <dbReference type="Pfam" id="PF01207"/>
    </source>
</evidence>
<dbReference type="SUPFAM" id="SSF51395">
    <property type="entry name" value="FMN-linked oxidoreductases"/>
    <property type="match status" value="1"/>
</dbReference>
<dbReference type="Gene3D" id="3.20.20.70">
    <property type="entry name" value="Aldolase class I"/>
    <property type="match status" value="1"/>
</dbReference>